<gene>
    <name evidence="1" type="ORF">UT61_C0016G0010</name>
</gene>
<accession>A0A0G0PP98</accession>
<name>A0A0G0PP98_9BACT</name>
<organism evidence="1 2">
    <name type="scientific">Candidatus Woesebacteria bacterium GW2011_GWA1_39_8</name>
    <dbReference type="NCBI Taxonomy" id="1618552"/>
    <lineage>
        <taxon>Bacteria</taxon>
        <taxon>Candidatus Woeseibacteriota</taxon>
    </lineage>
</organism>
<proteinExistence type="predicted"/>
<dbReference type="Proteomes" id="UP000034793">
    <property type="component" value="Unassembled WGS sequence"/>
</dbReference>
<comment type="caution">
    <text evidence="1">The sequence shown here is derived from an EMBL/GenBank/DDBJ whole genome shotgun (WGS) entry which is preliminary data.</text>
</comment>
<evidence type="ECO:0000313" key="2">
    <source>
        <dbReference type="Proteomes" id="UP000034793"/>
    </source>
</evidence>
<reference evidence="1 2" key="1">
    <citation type="journal article" date="2015" name="Nature">
        <title>rRNA introns, odd ribosomes, and small enigmatic genomes across a large radiation of phyla.</title>
        <authorList>
            <person name="Brown C.T."/>
            <person name="Hug L.A."/>
            <person name="Thomas B.C."/>
            <person name="Sharon I."/>
            <person name="Castelle C.J."/>
            <person name="Singh A."/>
            <person name="Wilkins M.J."/>
            <person name="Williams K.H."/>
            <person name="Banfield J.F."/>
        </authorList>
    </citation>
    <scope>NUCLEOTIDE SEQUENCE [LARGE SCALE GENOMIC DNA]</scope>
</reference>
<evidence type="ECO:0000313" key="1">
    <source>
        <dbReference type="EMBL" id="KKR29999.1"/>
    </source>
</evidence>
<protein>
    <submittedName>
        <fullName evidence="1">Uncharacterized protein</fullName>
    </submittedName>
</protein>
<sequence length="278" mass="32659">MNKILTKKEAVDFLGLDGTLFENYFRNACEFSCMERTKGDRFYFDKEALQKWLDDYRWRTIELNLADYQLCLDFALAQHFRGYVLSDWGTARQREFGQKMTNWIKGQLAEVAVKKFFKKEFDIDIELDFAIHDQIVPQDIIGVVEKGKKRPPKIGVGIKSSKPKSVYLVLGENEITLNERRSDVYIYCRPDIPDDHILRLTRNEIIRAVKDEPHFPTYKEKIPYFNAIPCEIAGWCEPSELEKVSSIEGQDFDGDRYVKKSGLLHRTRKDWEKLIARL</sequence>
<dbReference type="EMBL" id="LBXL01000016">
    <property type="protein sequence ID" value="KKR29999.1"/>
    <property type="molecule type" value="Genomic_DNA"/>
</dbReference>
<dbReference type="AlphaFoldDB" id="A0A0G0PP98"/>